<feature type="region of interest" description="Disordered" evidence="1">
    <location>
        <begin position="259"/>
        <end position="301"/>
    </location>
</feature>
<accession>A0A8J2Q7N6</accession>
<proteinExistence type="predicted"/>
<evidence type="ECO:0000256" key="1">
    <source>
        <dbReference type="SAM" id="MobiDB-lite"/>
    </source>
</evidence>
<feature type="compositionally biased region" description="Basic and acidic residues" evidence="1">
    <location>
        <begin position="275"/>
        <end position="287"/>
    </location>
</feature>
<sequence length="340" mass="38550">MTVIYKVLVNLVALMVVSSSSSGNSGTLNIHLTNGSNFSLNVAECPGGVFFKERVLIQRMCISNGHFLGRPNGCNLKSSFPFGGPDSKCLSSSNGIIIRAFTSFKTEGNLKRTNLVTNKYATQRLSSKYNFKVLLKQMNIADGRKFDVFQRMLNNPQFDSSEGERLFAKSEIWNGSAYCLQNRNRRLTPMIPICEAKRSSRKIRSVSPNYPPSLQTGRIRAVNAPRLMRSSDFESYVGFPPGADPYARYRPAPFRDSYAIRKRQTSLGSPRRNYGHKENMRSEKDFATSRQNYQKPTEPEVKEPLQRFCPPICSKPPYTHKLNVTINIVNKPRRIYVSYN</sequence>
<feature type="signal peptide" evidence="2">
    <location>
        <begin position="1"/>
        <end position="19"/>
    </location>
</feature>
<feature type="chain" id="PRO_5035278117" evidence="2">
    <location>
        <begin position="20"/>
        <end position="340"/>
    </location>
</feature>
<name>A0A8J2Q7N6_9HEXA</name>
<organism evidence="3 4">
    <name type="scientific">Allacma fusca</name>
    <dbReference type="NCBI Taxonomy" id="39272"/>
    <lineage>
        <taxon>Eukaryota</taxon>
        <taxon>Metazoa</taxon>
        <taxon>Ecdysozoa</taxon>
        <taxon>Arthropoda</taxon>
        <taxon>Hexapoda</taxon>
        <taxon>Collembola</taxon>
        <taxon>Symphypleona</taxon>
        <taxon>Sminthuridae</taxon>
        <taxon>Allacma</taxon>
    </lineage>
</organism>
<comment type="caution">
    <text evidence="3">The sequence shown here is derived from an EMBL/GenBank/DDBJ whole genome shotgun (WGS) entry which is preliminary data.</text>
</comment>
<reference evidence="3" key="1">
    <citation type="submission" date="2021-06" db="EMBL/GenBank/DDBJ databases">
        <authorList>
            <person name="Hodson N. C."/>
            <person name="Mongue J. A."/>
            <person name="Jaron S. K."/>
        </authorList>
    </citation>
    <scope>NUCLEOTIDE SEQUENCE</scope>
</reference>
<evidence type="ECO:0000313" key="4">
    <source>
        <dbReference type="Proteomes" id="UP000708208"/>
    </source>
</evidence>
<dbReference type="EMBL" id="CAJVCH010571783">
    <property type="protein sequence ID" value="CAG7838516.1"/>
    <property type="molecule type" value="Genomic_DNA"/>
</dbReference>
<keyword evidence="2" id="KW-0732">Signal</keyword>
<protein>
    <submittedName>
        <fullName evidence="3">Uncharacterized protein</fullName>
    </submittedName>
</protein>
<keyword evidence="4" id="KW-1185">Reference proteome</keyword>
<evidence type="ECO:0000256" key="2">
    <source>
        <dbReference type="SAM" id="SignalP"/>
    </source>
</evidence>
<gene>
    <name evidence="3" type="ORF">AFUS01_LOCUS47483</name>
</gene>
<dbReference type="Proteomes" id="UP000708208">
    <property type="component" value="Unassembled WGS sequence"/>
</dbReference>
<evidence type="ECO:0000313" key="3">
    <source>
        <dbReference type="EMBL" id="CAG7838516.1"/>
    </source>
</evidence>
<dbReference type="AlphaFoldDB" id="A0A8J2Q7N6"/>